<dbReference type="EMBL" id="JASCZI010242117">
    <property type="protein sequence ID" value="MED6209671.1"/>
    <property type="molecule type" value="Genomic_DNA"/>
</dbReference>
<dbReference type="Proteomes" id="UP001341840">
    <property type="component" value="Unassembled WGS sequence"/>
</dbReference>
<proteinExistence type="predicted"/>
<keyword evidence="2" id="KW-1185">Reference proteome</keyword>
<evidence type="ECO:0000313" key="2">
    <source>
        <dbReference type="Proteomes" id="UP001341840"/>
    </source>
</evidence>
<protein>
    <submittedName>
        <fullName evidence="1">Uncharacterized protein</fullName>
    </submittedName>
</protein>
<organism evidence="1 2">
    <name type="scientific">Stylosanthes scabra</name>
    <dbReference type="NCBI Taxonomy" id="79078"/>
    <lineage>
        <taxon>Eukaryota</taxon>
        <taxon>Viridiplantae</taxon>
        <taxon>Streptophyta</taxon>
        <taxon>Embryophyta</taxon>
        <taxon>Tracheophyta</taxon>
        <taxon>Spermatophyta</taxon>
        <taxon>Magnoliopsida</taxon>
        <taxon>eudicotyledons</taxon>
        <taxon>Gunneridae</taxon>
        <taxon>Pentapetalae</taxon>
        <taxon>rosids</taxon>
        <taxon>fabids</taxon>
        <taxon>Fabales</taxon>
        <taxon>Fabaceae</taxon>
        <taxon>Papilionoideae</taxon>
        <taxon>50 kb inversion clade</taxon>
        <taxon>dalbergioids sensu lato</taxon>
        <taxon>Dalbergieae</taxon>
        <taxon>Pterocarpus clade</taxon>
        <taxon>Stylosanthes</taxon>
    </lineage>
</organism>
<reference evidence="1 2" key="1">
    <citation type="journal article" date="2023" name="Plants (Basel)">
        <title>Bridging the Gap: Combining Genomics and Transcriptomics Approaches to Understand Stylosanthes scabra, an Orphan Legume from the Brazilian Caatinga.</title>
        <authorList>
            <person name="Ferreira-Neto J.R.C."/>
            <person name="da Silva M.D."/>
            <person name="Binneck E."/>
            <person name="de Melo N.F."/>
            <person name="da Silva R.H."/>
            <person name="de Melo A.L.T.M."/>
            <person name="Pandolfi V."/>
            <person name="Bustamante F.O."/>
            <person name="Brasileiro-Vidal A.C."/>
            <person name="Benko-Iseppon A.M."/>
        </authorList>
    </citation>
    <scope>NUCLEOTIDE SEQUENCE [LARGE SCALE GENOMIC DNA]</scope>
    <source>
        <tissue evidence="1">Leaves</tissue>
    </source>
</reference>
<sequence>MIICIKKKNHTMPLIVYLIQSKPKKCIEGHNEIERVISQASDLPKEHIFSSSIRSEQQTICSFFQPFLSCGGGIIIWPCHHHYHHHVATSLKQILDLGPKW</sequence>
<evidence type="ECO:0000313" key="1">
    <source>
        <dbReference type="EMBL" id="MED6209671.1"/>
    </source>
</evidence>
<comment type="caution">
    <text evidence="1">The sequence shown here is derived from an EMBL/GenBank/DDBJ whole genome shotgun (WGS) entry which is preliminary data.</text>
</comment>
<accession>A0ABU6YIE0</accession>
<gene>
    <name evidence="1" type="ORF">PIB30_057011</name>
</gene>
<name>A0ABU6YIE0_9FABA</name>